<dbReference type="Gene3D" id="2.80.10.50">
    <property type="match status" value="1"/>
</dbReference>
<keyword evidence="2" id="KW-1185">Reference proteome</keyword>
<evidence type="ECO:0000313" key="2">
    <source>
        <dbReference type="Proteomes" id="UP000054007"/>
    </source>
</evidence>
<dbReference type="SUPFAM" id="SSF50370">
    <property type="entry name" value="Ricin B-like lectins"/>
    <property type="match status" value="1"/>
</dbReference>
<dbReference type="Proteomes" id="UP000054007">
    <property type="component" value="Unassembled WGS sequence"/>
</dbReference>
<organism evidence="1 2">
    <name type="scientific">Cylindrobasidium torrendii FP15055 ss-10</name>
    <dbReference type="NCBI Taxonomy" id="1314674"/>
    <lineage>
        <taxon>Eukaryota</taxon>
        <taxon>Fungi</taxon>
        <taxon>Dikarya</taxon>
        <taxon>Basidiomycota</taxon>
        <taxon>Agaricomycotina</taxon>
        <taxon>Agaricomycetes</taxon>
        <taxon>Agaricomycetidae</taxon>
        <taxon>Agaricales</taxon>
        <taxon>Marasmiineae</taxon>
        <taxon>Physalacriaceae</taxon>
        <taxon>Cylindrobasidium</taxon>
    </lineage>
</organism>
<evidence type="ECO:0008006" key="3">
    <source>
        <dbReference type="Google" id="ProtNLM"/>
    </source>
</evidence>
<sequence length="266" mass="29756">MTAIQDPSPPPETNGFPPGYFMIKNAGSGRVLDVALDSIEDGSNVILFTQTETSLVESRRNPNSNNQVFFVDTSGALCSRSSGHAIDVEDERLVLRHRRPVSEPYPNQYSHPLPNFSFHKDTAEIIVKYACDPSYPSTEQTSSETWRNTKYVLTSMPRRKPKTFVDDATQFLTNTWSSSVSLFSGQGVTQSTPEDVASSGVDLKEDEVLQEEWGEEAEVDDSLDPHRDARVVAVRETGLEDLNEKAQKRRQWVIESLRVSDKRTAA</sequence>
<dbReference type="InterPro" id="IPR035992">
    <property type="entry name" value="Ricin_B-like_lectins"/>
</dbReference>
<dbReference type="EMBL" id="KN880435">
    <property type="protein sequence ID" value="KIY73512.1"/>
    <property type="molecule type" value="Genomic_DNA"/>
</dbReference>
<protein>
    <recommendedName>
        <fullName evidence="3">Ricin B lectin domain-containing protein</fullName>
    </recommendedName>
</protein>
<accession>A0A0D7BSX0</accession>
<dbReference type="STRING" id="1314674.A0A0D7BSX0"/>
<dbReference type="AlphaFoldDB" id="A0A0D7BSX0"/>
<dbReference type="OrthoDB" id="9895617at2759"/>
<name>A0A0D7BSX0_9AGAR</name>
<reference evidence="1 2" key="1">
    <citation type="journal article" date="2015" name="Fungal Genet. Biol.">
        <title>Evolution of novel wood decay mechanisms in Agaricales revealed by the genome sequences of Fistulina hepatica and Cylindrobasidium torrendii.</title>
        <authorList>
            <person name="Floudas D."/>
            <person name="Held B.W."/>
            <person name="Riley R."/>
            <person name="Nagy L.G."/>
            <person name="Koehler G."/>
            <person name="Ransdell A.S."/>
            <person name="Younus H."/>
            <person name="Chow J."/>
            <person name="Chiniquy J."/>
            <person name="Lipzen A."/>
            <person name="Tritt A."/>
            <person name="Sun H."/>
            <person name="Haridas S."/>
            <person name="LaButti K."/>
            <person name="Ohm R.A."/>
            <person name="Kues U."/>
            <person name="Blanchette R.A."/>
            <person name="Grigoriev I.V."/>
            <person name="Minto R.E."/>
            <person name="Hibbett D.S."/>
        </authorList>
    </citation>
    <scope>NUCLEOTIDE SEQUENCE [LARGE SCALE GENOMIC DNA]</scope>
    <source>
        <strain evidence="1 2">FP15055 ss-10</strain>
    </source>
</reference>
<proteinExistence type="predicted"/>
<gene>
    <name evidence="1" type="ORF">CYLTODRAFT_365541</name>
</gene>
<evidence type="ECO:0000313" key="1">
    <source>
        <dbReference type="EMBL" id="KIY73512.1"/>
    </source>
</evidence>